<evidence type="ECO:0000313" key="6">
    <source>
        <dbReference type="Proteomes" id="UP000562982"/>
    </source>
</evidence>
<proteinExistence type="predicted"/>
<keyword evidence="5" id="KW-1185">Reference proteome</keyword>
<feature type="region of interest" description="Disordered" evidence="1">
    <location>
        <begin position="47"/>
        <end position="113"/>
    </location>
</feature>
<dbReference type="EMBL" id="JABEQI010000008">
    <property type="protein sequence ID" value="MBB2187350.1"/>
    <property type="molecule type" value="Genomic_DNA"/>
</dbReference>
<organism evidence="4 5">
    <name type="scientific">Gluconacetobacter liquefaciens</name>
    <name type="common">Acetobacter liquefaciens</name>
    <dbReference type="NCBI Taxonomy" id="89584"/>
    <lineage>
        <taxon>Bacteria</taxon>
        <taxon>Pseudomonadati</taxon>
        <taxon>Pseudomonadota</taxon>
        <taxon>Alphaproteobacteria</taxon>
        <taxon>Acetobacterales</taxon>
        <taxon>Acetobacteraceae</taxon>
        <taxon>Gluconacetobacter</taxon>
    </lineage>
</organism>
<reference evidence="3 6" key="2">
    <citation type="submission" date="2020-04" db="EMBL/GenBank/DDBJ databases">
        <title>Description of novel Gluconacetobacter.</title>
        <authorList>
            <person name="Sombolestani A."/>
        </authorList>
    </citation>
    <scope>NUCLEOTIDE SEQUENCE [LARGE SCALE GENOMIC DNA]</scope>
    <source>
        <strain evidence="3 6">LMG 1382</strain>
    </source>
</reference>
<dbReference type="AlphaFoldDB" id="A0A370FVF3"/>
<dbReference type="EMBL" id="QQAW01000014">
    <property type="protein sequence ID" value="RDI35495.1"/>
    <property type="molecule type" value="Genomic_DNA"/>
</dbReference>
<feature type="compositionally biased region" description="Pro residues" evidence="1">
    <location>
        <begin position="73"/>
        <end position="105"/>
    </location>
</feature>
<evidence type="ECO:0000256" key="1">
    <source>
        <dbReference type="SAM" id="MobiDB-lite"/>
    </source>
</evidence>
<keyword evidence="2" id="KW-0732">Signal</keyword>
<protein>
    <recommendedName>
        <fullName evidence="7">Chitin binding peritrophin-A-like protein</fullName>
    </recommendedName>
</protein>
<reference evidence="4 5" key="1">
    <citation type="submission" date="2018-07" db="EMBL/GenBank/DDBJ databases">
        <title>Genomic Encyclopedia of Type Strains, Phase IV (KMG-IV): sequencing the most valuable type-strain genomes for metagenomic binning, comparative biology and taxonomic classification.</title>
        <authorList>
            <person name="Goeker M."/>
        </authorList>
    </citation>
    <scope>NUCLEOTIDE SEQUENCE [LARGE SCALE GENOMIC DNA]</scope>
    <source>
        <strain evidence="4 5">DSM 5603</strain>
    </source>
</reference>
<sequence length="127" mass="13328">MRRLLMFGAIMIMQGVAVVPARAQVQSDVGSNATAYGAGYGLYDGRPGGNPSAYAPPADNQGAVHLSGRYGYPPSPPQPYPAQPYPPQPYPAQPSPAQPVPPPATSPDAVCTNGRFFDHMTKTCESP</sequence>
<evidence type="ECO:0000256" key="2">
    <source>
        <dbReference type="SAM" id="SignalP"/>
    </source>
</evidence>
<feature type="signal peptide" evidence="2">
    <location>
        <begin position="1"/>
        <end position="23"/>
    </location>
</feature>
<name>A0A370FVF3_GLULI</name>
<dbReference type="Proteomes" id="UP000562982">
    <property type="component" value="Unassembled WGS sequence"/>
</dbReference>
<accession>A0A370FVF3</accession>
<comment type="caution">
    <text evidence="4">The sequence shown here is derived from an EMBL/GenBank/DDBJ whole genome shotgun (WGS) entry which is preliminary data.</text>
</comment>
<evidence type="ECO:0000313" key="3">
    <source>
        <dbReference type="EMBL" id="MBB2187350.1"/>
    </source>
</evidence>
<evidence type="ECO:0000313" key="5">
    <source>
        <dbReference type="Proteomes" id="UP000254958"/>
    </source>
</evidence>
<feature type="chain" id="PRO_5044585175" description="Chitin binding peritrophin-A-like protein" evidence="2">
    <location>
        <begin position="24"/>
        <end position="127"/>
    </location>
</feature>
<gene>
    <name evidence="4" type="ORF">C7453_11430</name>
    <name evidence="3" type="ORF">HLH32_13360</name>
</gene>
<evidence type="ECO:0000313" key="4">
    <source>
        <dbReference type="EMBL" id="RDI35495.1"/>
    </source>
</evidence>
<dbReference type="Proteomes" id="UP000254958">
    <property type="component" value="Unassembled WGS sequence"/>
</dbReference>
<dbReference type="RefSeq" id="WP_114729182.1">
    <property type="nucleotide sequence ID" value="NZ_BJMI01000027.1"/>
</dbReference>
<evidence type="ECO:0008006" key="7">
    <source>
        <dbReference type="Google" id="ProtNLM"/>
    </source>
</evidence>